<dbReference type="Gene3D" id="2.30.29.30">
    <property type="entry name" value="Pleckstrin-homology domain (PH domain)/Phosphotyrosine-binding domain (PTB)"/>
    <property type="match status" value="1"/>
</dbReference>
<dbReference type="Proteomes" id="UP001153620">
    <property type="component" value="Chromosome 1"/>
</dbReference>
<keyword evidence="4" id="KW-1185">Reference proteome</keyword>
<dbReference type="Pfam" id="PF02893">
    <property type="entry name" value="GRAM"/>
    <property type="match status" value="1"/>
</dbReference>
<organism evidence="3 4">
    <name type="scientific">Chironomus riparius</name>
    <dbReference type="NCBI Taxonomy" id="315576"/>
    <lineage>
        <taxon>Eukaryota</taxon>
        <taxon>Metazoa</taxon>
        <taxon>Ecdysozoa</taxon>
        <taxon>Arthropoda</taxon>
        <taxon>Hexapoda</taxon>
        <taxon>Insecta</taxon>
        <taxon>Pterygota</taxon>
        <taxon>Neoptera</taxon>
        <taxon>Endopterygota</taxon>
        <taxon>Diptera</taxon>
        <taxon>Nematocera</taxon>
        <taxon>Chironomoidea</taxon>
        <taxon>Chironomidae</taxon>
        <taxon>Chironominae</taxon>
        <taxon>Chironomus</taxon>
    </lineage>
</organism>
<dbReference type="SUPFAM" id="SSF50729">
    <property type="entry name" value="PH domain-like"/>
    <property type="match status" value="1"/>
</dbReference>
<dbReference type="InterPro" id="IPR044852">
    <property type="entry name" value="WBP2-like"/>
</dbReference>
<dbReference type="CDD" id="cd13214">
    <property type="entry name" value="PH-GRAM_WBP2"/>
    <property type="match status" value="1"/>
</dbReference>
<gene>
    <name evidence="3" type="ORF">CHIRRI_LOCUS4324</name>
</gene>
<dbReference type="GO" id="GO:0005634">
    <property type="term" value="C:nucleus"/>
    <property type="evidence" value="ECO:0007669"/>
    <property type="project" value="TreeGrafter"/>
</dbReference>
<dbReference type="OrthoDB" id="1259151at2759"/>
<feature type="compositionally biased region" description="Polar residues" evidence="1">
    <location>
        <begin position="321"/>
        <end position="333"/>
    </location>
</feature>
<dbReference type="GO" id="GO:0031490">
    <property type="term" value="F:chromatin DNA binding"/>
    <property type="evidence" value="ECO:0007669"/>
    <property type="project" value="TreeGrafter"/>
</dbReference>
<dbReference type="EMBL" id="OU895877">
    <property type="protein sequence ID" value="CAG9801396.1"/>
    <property type="molecule type" value="Genomic_DNA"/>
</dbReference>
<reference evidence="3" key="1">
    <citation type="submission" date="2022-01" db="EMBL/GenBank/DDBJ databases">
        <authorList>
            <person name="King R."/>
        </authorList>
    </citation>
    <scope>NUCLEOTIDE SEQUENCE</scope>
</reference>
<protein>
    <recommendedName>
        <fullName evidence="2">GRAM domain-containing protein</fullName>
    </recommendedName>
</protein>
<sequence length="333" mass="35780">MSVNTAHANGGVLIHAGETILLFSDNVSMEFAGQDGPIFKGTKQGRIYLTTHRVIFNSKNGKDPMQSFSSPFISMSDVELEQPVFGANYIKGKIRAQPNGNFTGETKFKMSFKSGGCIDFGQALLRAASMAQRNSPHGMAPPPYEPPGSGWYQAPPPSYTPTAGTYGWLPQNAAFGQAPTDGVYMNDQPPPYPGINPNPPNYAQPNYNPQAQGFPSQPPQYGYVPGSAASYPNAAPQYPGAQQSNTVPGYPTGPQNAGFQNAGTSYPTLPTQAFGFNSPSAPVPMTKEQEAAASAFYDPRNMNSAFVQQQQTYDIPPAYDSLNQNNPNNKKTQ</sequence>
<proteinExistence type="predicted"/>
<dbReference type="GO" id="GO:0003713">
    <property type="term" value="F:transcription coactivator activity"/>
    <property type="evidence" value="ECO:0007669"/>
    <property type="project" value="InterPro"/>
</dbReference>
<dbReference type="FunFam" id="2.30.29.30:FF:000338">
    <property type="entry name" value="Uncharacterized protein, isoform D"/>
    <property type="match status" value="1"/>
</dbReference>
<dbReference type="PANTHER" id="PTHR31606">
    <property type="entry name" value="WW DOMAIN BINDING PROTEIN 2, ISOFORM E"/>
    <property type="match status" value="1"/>
</dbReference>
<evidence type="ECO:0000256" key="1">
    <source>
        <dbReference type="SAM" id="MobiDB-lite"/>
    </source>
</evidence>
<feature type="region of interest" description="Disordered" evidence="1">
    <location>
        <begin position="305"/>
        <end position="333"/>
    </location>
</feature>
<evidence type="ECO:0000313" key="3">
    <source>
        <dbReference type="EMBL" id="CAG9801396.1"/>
    </source>
</evidence>
<evidence type="ECO:0000313" key="4">
    <source>
        <dbReference type="Proteomes" id="UP001153620"/>
    </source>
</evidence>
<dbReference type="PANTHER" id="PTHR31606:SF1">
    <property type="entry name" value="WW DOMAIN BINDING PROTEIN 2, ISOFORM E"/>
    <property type="match status" value="1"/>
</dbReference>
<dbReference type="InterPro" id="IPR011993">
    <property type="entry name" value="PH-like_dom_sf"/>
</dbReference>
<feature type="domain" description="GRAM" evidence="2">
    <location>
        <begin position="41"/>
        <end position="128"/>
    </location>
</feature>
<accession>A0A9N9WQ27</accession>
<name>A0A9N9WQ27_9DIPT</name>
<dbReference type="AlphaFoldDB" id="A0A9N9WQ27"/>
<dbReference type="InterPro" id="IPR004182">
    <property type="entry name" value="GRAM"/>
</dbReference>
<reference evidence="3" key="2">
    <citation type="submission" date="2022-10" db="EMBL/GenBank/DDBJ databases">
        <authorList>
            <consortium name="ENA_rothamsted_submissions"/>
            <consortium name="culmorum"/>
            <person name="King R."/>
        </authorList>
    </citation>
    <scope>NUCLEOTIDE SEQUENCE</scope>
</reference>
<evidence type="ECO:0000259" key="2">
    <source>
        <dbReference type="Pfam" id="PF02893"/>
    </source>
</evidence>